<dbReference type="Pfam" id="PF13561">
    <property type="entry name" value="adh_short_C2"/>
    <property type="match status" value="1"/>
</dbReference>
<dbReference type="EMBL" id="FJOG01000033">
    <property type="protein sequence ID" value="CZR65788.1"/>
    <property type="molecule type" value="Genomic_DNA"/>
</dbReference>
<organism evidence="4 5">
    <name type="scientific">Phialocephala subalpina</name>
    <dbReference type="NCBI Taxonomy" id="576137"/>
    <lineage>
        <taxon>Eukaryota</taxon>
        <taxon>Fungi</taxon>
        <taxon>Dikarya</taxon>
        <taxon>Ascomycota</taxon>
        <taxon>Pezizomycotina</taxon>
        <taxon>Leotiomycetes</taxon>
        <taxon>Helotiales</taxon>
        <taxon>Mollisiaceae</taxon>
        <taxon>Phialocephala</taxon>
        <taxon>Phialocephala fortinii species complex</taxon>
    </lineage>
</organism>
<dbReference type="PANTHER" id="PTHR48107">
    <property type="entry name" value="NADPH-DEPENDENT ALDEHYDE REDUCTASE-LIKE PROTEIN, CHLOROPLASTIC-RELATED"/>
    <property type="match status" value="1"/>
</dbReference>
<dbReference type="PROSITE" id="PS00061">
    <property type="entry name" value="ADH_SHORT"/>
    <property type="match status" value="1"/>
</dbReference>
<dbReference type="Gene3D" id="3.40.50.720">
    <property type="entry name" value="NAD(P)-binding Rossmann-like Domain"/>
    <property type="match status" value="1"/>
</dbReference>
<dbReference type="Proteomes" id="UP000184330">
    <property type="component" value="Unassembled WGS sequence"/>
</dbReference>
<dbReference type="PRINTS" id="PR00080">
    <property type="entry name" value="SDRFAMILY"/>
</dbReference>
<accession>A0A1L7XL92</accession>
<keyword evidence="3" id="KW-0560">Oxidoreductase</keyword>
<sequence length="266" mass="28420">MAAQAPVITRLDGKVALITGSSRGMGRQHALELASRGADIVINYSSSPAPAEASVKTITDMGRRAIAIKADMSKSAEIEELFAKAYEHFKHIDIVISNSGVETFDHISKIKPEEIDRVLSINTKGQLLVAQQAYKYLTPGGRLVMLSSISAQAKGIKNHALYSGSKAAVEAFVRCLAVDFGDKKITVNGLAPGGIKTDMYTEAARLYIPGSDDWSDEQVEQFMSNVTPLGRVGVPEDISRVAAFLCSEEGAWMNGQVLTIGGGAAF</sequence>
<gene>
    <name evidence="4" type="ORF">PAC_15688</name>
</gene>
<dbReference type="STRING" id="576137.A0A1L7XL92"/>
<evidence type="ECO:0000256" key="1">
    <source>
        <dbReference type="ARBA" id="ARBA00006484"/>
    </source>
</evidence>
<dbReference type="GO" id="GO:0016614">
    <property type="term" value="F:oxidoreductase activity, acting on CH-OH group of donors"/>
    <property type="evidence" value="ECO:0007669"/>
    <property type="project" value="UniProtKB-ARBA"/>
</dbReference>
<dbReference type="InterPro" id="IPR036291">
    <property type="entry name" value="NAD(P)-bd_dom_sf"/>
</dbReference>
<comment type="similarity">
    <text evidence="1">Belongs to the short-chain dehydrogenases/reductases (SDR) family.</text>
</comment>
<keyword evidence="2" id="KW-0521">NADP</keyword>
<dbReference type="FunFam" id="3.40.50.720:FF:000084">
    <property type="entry name" value="Short-chain dehydrogenase reductase"/>
    <property type="match status" value="1"/>
</dbReference>
<evidence type="ECO:0000313" key="5">
    <source>
        <dbReference type="Proteomes" id="UP000184330"/>
    </source>
</evidence>
<proteinExistence type="inferred from homology"/>
<dbReference type="InterPro" id="IPR020904">
    <property type="entry name" value="Sc_DH/Rdtase_CS"/>
</dbReference>
<dbReference type="AlphaFoldDB" id="A0A1L7XL92"/>
<dbReference type="PANTHER" id="PTHR48107:SF7">
    <property type="entry name" value="RE15974P"/>
    <property type="match status" value="1"/>
</dbReference>
<evidence type="ECO:0000313" key="4">
    <source>
        <dbReference type="EMBL" id="CZR65788.1"/>
    </source>
</evidence>
<dbReference type="GO" id="GO:0009688">
    <property type="term" value="P:abscisic acid biosynthetic process"/>
    <property type="evidence" value="ECO:0007669"/>
    <property type="project" value="UniProtKB-ARBA"/>
</dbReference>
<dbReference type="OrthoDB" id="47007at2759"/>
<keyword evidence="5" id="KW-1185">Reference proteome</keyword>
<dbReference type="InterPro" id="IPR002347">
    <property type="entry name" value="SDR_fam"/>
</dbReference>
<evidence type="ECO:0000256" key="3">
    <source>
        <dbReference type="ARBA" id="ARBA00023002"/>
    </source>
</evidence>
<name>A0A1L7XL92_9HELO</name>
<evidence type="ECO:0000256" key="2">
    <source>
        <dbReference type="ARBA" id="ARBA00022857"/>
    </source>
</evidence>
<dbReference type="PRINTS" id="PR00081">
    <property type="entry name" value="GDHRDH"/>
</dbReference>
<dbReference type="SUPFAM" id="SSF51735">
    <property type="entry name" value="NAD(P)-binding Rossmann-fold domains"/>
    <property type="match status" value="1"/>
</dbReference>
<protein>
    <submittedName>
        <fullName evidence="4">Related to tetrahydroxynaphthalene reductase</fullName>
    </submittedName>
</protein>
<reference evidence="4 5" key="1">
    <citation type="submission" date="2016-03" db="EMBL/GenBank/DDBJ databases">
        <authorList>
            <person name="Ploux O."/>
        </authorList>
    </citation>
    <scope>NUCLEOTIDE SEQUENCE [LARGE SCALE GENOMIC DNA]</scope>
    <source>
        <strain evidence="4 5">UAMH 11012</strain>
    </source>
</reference>